<evidence type="ECO:0000256" key="2">
    <source>
        <dbReference type="PROSITE-ProRule" id="PRU00335"/>
    </source>
</evidence>
<evidence type="ECO:0000256" key="1">
    <source>
        <dbReference type="ARBA" id="ARBA00023125"/>
    </source>
</evidence>
<dbReference type="InterPro" id="IPR023772">
    <property type="entry name" value="DNA-bd_HTH_TetR-type_CS"/>
</dbReference>
<dbReference type="PATRIC" id="fig|1461583.4.peg.1215"/>
<dbReference type="PANTHER" id="PTHR43479">
    <property type="entry name" value="ACREF/ENVCD OPERON REPRESSOR-RELATED"/>
    <property type="match status" value="1"/>
</dbReference>
<dbReference type="PRINTS" id="PR00455">
    <property type="entry name" value="HTHTETR"/>
</dbReference>
<dbReference type="InterPro" id="IPR050624">
    <property type="entry name" value="HTH-type_Tx_Regulator"/>
</dbReference>
<gene>
    <name evidence="4" type="primary">kstR2_2</name>
    <name evidence="4" type="ORF">BN1050_01256</name>
</gene>
<dbReference type="SUPFAM" id="SSF46689">
    <property type="entry name" value="Homeodomain-like"/>
    <property type="match status" value="1"/>
</dbReference>
<dbReference type="PROSITE" id="PS50977">
    <property type="entry name" value="HTH_TETR_2"/>
    <property type="match status" value="1"/>
</dbReference>
<dbReference type="PANTHER" id="PTHR43479:SF22">
    <property type="entry name" value="TRANSCRIPTIONAL REGULATOR, TETR FAMILY"/>
    <property type="match status" value="1"/>
</dbReference>
<dbReference type="PROSITE" id="PS01081">
    <property type="entry name" value="HTH_TETR_1"/>
    <property type="match status" value="1"/>
</dbReference>
<evidence type="ECO:0000259" key="3">
    <source>
        <dbReference type="PROSITE" id="PS50977"/>
    </source>
</evidence>
<reference evidence="4" key="1">
    <citation type="submission" date="2014-07" db="EMBL/GenBank/DDBJ databases">
        <authorList>
            <person name="Urmite Genomes Urmite Genomes"/>
        </authorList>
    </citation>
    <scope>NUCLEOTIDE SEQUENCE</scope>
    <source>
        <strain evidence="4">13S34_air</strain>
    </source>
</reference>
<feature type="DNA-binding region" description="H-T-H motif" evidence="2">
    <location>
        <begin position="24"/>
        <end position="43"/>
    </location>
</feature>
<protein>
    <submittedName>
        <fullName evidence="4">HTH-type transcriptional repressor KstR2</fullName>
    </submittedName>
</protein>
<dbReference type="Pfam" id="PF00440">
    <property type="entry name" value="TetR_N"/>
    <property type="match status" value="1"/>
</dbReference>
<dbReference type="InterPro" id="IPR001647">
    <property type="entry name" value="HTH_TetR"/>
</dbReference>
<keyword evidence="1 2" id="KW-0238">DNA-binding</keyword>
<dbReference type="GO" id="GO:0003677">
    <property type="term" value="F:DNA binding"/>
    <property type="evidence" value="ECO:0007669"/>
    <property type="project" value="UniProtKB-UniRule"/>
</dbReference>
<dbReference type="Gene3D" id="1.10.357.10">
    <property type="entry name" value="Tetracycline Repressor, domain 2"/>
    <property type="match status" value="1"/>
</dbReference>
<proteinExistence type="predicted"/>
<sequence>MSKKNLIIEQAALLFAEHSIESTSIEHITKKCGISKGAFYLHFKSKDDLILQIFEHFFKDIAGRFTAIEGGSFPASKKLRTYVITFFEVLEDKLPFISMYMRQQRTPNEALFALFTHYNSLIDEATKQLLITVYQKKIEGVTMDILVTLKGLIRGYSEHILLNRAAYDYDKLADTIVERLDTIVEHTTLWFLQDDAISLPPCEAISFELISKEIVTQLDNYQDNAFLHESLELLYTELNKQNASPALIAGMLANLQDEPALQWLRFLIKNYKKSV</sequence>
<name>A0A078MCJ0_9BACL</name>
<organism evidence="4">
    <name type="scientific">Metalysinibacillus saudimassiliensis</name>
    <dbReference type="NCBI Taxonomy" id="1461583"/>
    <lineage>
        <taxon>Bacteria</taxon>
        <taxon>Bacillati</taxon>
        <taxon>Bacillota</taxon>
        <taxon>Bacilli</taxon>
        <taxon>Bacillales</taxon>
        <taxon>Caryophanaceae</taxon>
        <taxon>Metalysinibacillus</taxon>
    </lineage>
</organism>
<feature type="domain" description="HTH tetR-type" evidence="3">
    <location>
        <begin position="1"/>
        <end position="61"/>
    </location>
</feature>
<dbReference type="Gene3D" id="1.10.10.60">
    <property type="entry name" value="Homeodomain-like"/>
    <property type="match status" value="1"/>
</dbReference>
<dbReference type="EMBL" id="LN483074">
    <property type="protein sequence ID" value="CEA02441.1"/>
    <property type="molecule type" value="Genomic_DNA"/>
</dbReference>
<dbReference type="InterPro" id="IPR009057">
    <property type="entry name" value="Homeodomain-like_sf"/>
</dbReference>
<dbReference type="AlphaFoldDB" id="A0A078MCJ0"/>
<dbReference type="HOGENOM" id="CLU_063824_1_1_9"/>
<evidence type="ECO:0000313" key="4">
    <source>
        <dbReference type="EMBL" id="CEA02441.1"/>
    </source>
</evidence>
<accession>A0A078MCJ0</accession>